<accession>A0ABT3HH20</accession>
<sequence>MGAGERSGSRRAKVGAAKAEDQGRLYSRGGRGRRGLRGGNMSNVIEYVGENPVSVLVDGKKFEEFFKNIRKEVLAAPVDLETVKGRKAIASTAYRIAQTKTAIDNAGKALTDDVRKKIKEIDGTRKEIRGRLDALKAEVRKPLDDWEAAEEKRAEIVKEKIAWIEGAGRTDFNDTAETMGSRLADLKAFHVDPDVFQEFEAAAAAKLKDAIGSLEVAVERARIAEAEKAELERLRAEEERRIAEERARRAEEERKRREEAEARRAEEERQRIEALTAARAREEAEQAAEERIRAAEAEKQRVIEAQQAEERRQAEEKRQREEEERRRAADIENRTRVIDEAVTAICAAIKVLPKKHAKAVVEAIADGVVPNVSIRF</sequence>
<protein>
    <submittedName>
        <fullName evidence="2">DNA repair exonuclease SbcCD ATPase subunit</fullName>
    </submittedName>
</protein>
<dbReference type="EMBL" id="JAOQNS010000014">
    <property type="protein sequence ID" value="MCW2309688.1"/>
    <property type="molecule type" value="Genomic_DNA"/>
</dbReference>
<evidence type="ECO:0000256" key="1">
    <source>
        <dbReference type="SAM" id="MobiDB-lite"/>
    </source>
</evidence>
<comment type="caution">
    <text evidence="2">The sequence shown here is derived from an EMBL/GenBank/DDBJ whole genome shotgun (WGS) entry which is preliminary data.</text>
</comment>
<feature type="region of interest" description="Disordered" evidence="1">
    <location>
        <begin position="244"/>
        <end position="270"/>
    </location>
</feature>
<evidence type="ECO:0000313" key="3">
    <source>
        <dbReference type="Proteomes" id="UP001209755"/>
    </source>
</evidence>
<name>A0ABT3HH20_9HYPH</name>
<evidence type="ECO:0000313" key="2">
    <source>
        <dbReference type="EMBL" id="MCW2309688.1"/>
    </source>
</evidence>
<keyword evidence="2" id="KW-0540">Nuclease</keyword>
<keyword evidence="2" id="KW-0378">Hydrolase</keyword>
<feature type="region of interest" description="Disordered" evidence="1">
    <location>
        <begin position="1"/>
        <end position="38"/>
    </location>
</feature>
<dbReference type="RefSeq" id="WP_264603268.1">
    <property type="nucleotide sequence ID" value="NZ_JAOQNS010000014.1"/>
</dbReference>
<dbReference type="GO" id="GO:0004527">
    <property type="term" value="F:exonuclease activity"/>
    <property type="evidence" value="ECO:0007669"/>
    <property type="project" value="UniProtKB-KW"/>
</dbReference>
<keyword evidence="2" id="KW-0269">Exonuclease</keyword>
<organism evidence="2 3">
    <name type="scientific">Rhodobium gokarnense</name>
    <dbReference type="NCBI Taxonomy" id="364296"/>
    <lineage>
        <taxon>Bacteria</taxon>
        <taxon>Pseudomonadati</taxon>
        <taxon>Pseudomonadota</taxon>
        <taxon>Alphaproteobacteria</taxon>
        <taxon>Hyphomicrobiales</taxon>
        <taxon>Rhodobiaceae</taxon>
        <taxon>Rhodobium</taxon>
    </lineage>
</organism>
<dbReference type="Proteomes" id="UP001209755">
    <property type="component" value="Unassembled WGS sequence"/>
</dbReference>
<proteinExistence type="predicted"/>
<feature type="region of interest" description="Disordered" evidence="1">
    <location>
        <begin position="307"/>
        <end position="328"/>
    </location>
</feature>
<gene>
    <name evidence="2" type="ORF">M2319_004047</name>
</gene>
<keyword evidence="3" id="KW-1185">Reference proteome</keyword>
<reference evidence="3" key="1">
    <citation type="submission" date="2023-07" db="EMBL/GenBank/DDBJ databases">
        <title>Genome sequencing of Purple Non-Sulfur Bacteria from various extreme environments.</title>
        <authorList>
            <person name="Mayer M."/>
        </authorList>
    </citation>
    <scope>NUCLEOTIDE SEQUENCE [LARGE SCALE GENOMIC DNA]</scope>
    <source>
        <strain evidence="3">DSM 17935</strain>
    </source>
</reference>